<keyword evidence="3 5" id="KW-0663">Pyridoxal phosphate</keyword>
<dbReference type="InterPro" id="IPR015424">
    <property type="entry name" value="PyrdxlP-dep_Trfase"/>
</dbReference>
<dbReference type="SUPFAM" id="SSF53383">
    <property type="entry name" value="PLP-dependent transferases"/>
    <property type="match status" value="1"/>
</dbReference>
<dbReference type="PATRIC" id="fig|1703772.3.peg.932"/>
<dbReference type="InterPro" id="IPR001597">
    <property type="entry name" value="ArAA_b-elim_lyase/Thr_aldolase"/>
</dbReference>
<dbReference type="Pfam" id="PF01212">
    <property type="entry name" value="Beta_elim_lyase"/>
    <property type="match status" value="1"/>
</dbReference>
<dbReference type="EMBL" id="LJNI01000024">
    <property type="protein sequence ID" value="KPJ73874.1"/>
    <property type="molecule type" value="Genomic_DNA"/>
</dbReference>
<dbReference type="InterPro" id="IPR015421">
    <property type="entry name" value="PyrdxlP-dep_Trfase_major"/>
</dbReference>
<dbReference type="Proteomes" id="UP000051012">
    <property type="component" value="Unassembled WGS sequence"/>
</dbReference>
<comment type="caution">
    <text evidence="7">The sequence shown here is derived from an EMBL/GenBank/DDBJ whole genome shotgun (WGS) entry which is preliminary data.</text>
</comment>
<dbReference type="InterPro" id="IPR015422">
    <property type="entry name" value="PyrdxlP-dep_Trfase_small"/>
</dbReference>
<dbReference type="AlphaFoldDB" id="A0A0S7YGJ6"/>
<dbReference type="GO" id="GO:0016830">
    <property type="term" value="F:carbon-carbon lyase activity"/>
    <property type="evidence" value="ECO:0007669"/>
    <property type="project" value="InterPro"/>
</dbReference>
<comment type="cofactor">
    <cofactor evidence="1 5">
        <name>pyridoxal 5'-phosphate</name>
        <dbReference type="ChEBI" id="CHEBI:597326"/>
    </cofactor>
</comment>
<dbReference type="PANTHER" id="PTHR32325:SF4">
    <property type="entry name" value="TRYPTOPHANASE"/>
    <property type="match status" value="1"/>
</dbReference>
<evidence type="ECO:0000256" key="5">
    <source>
        <dbReference type="PIRSR" id="PIRSR611166-50"/>
    </source>
</evidence>
<feature type="domain" description="Aromatic amino acid beta-eliminating lyase/threonine aldolase" evidence="6">
    <location>
        <begin position="54"/>
        <end position="427"/>
    </location>
</feature>
<protein>
    <submittedName>
        <fullName evidence="7">Tryptophanase</fullName>
    </submittedName>
</protein>
<dbReference type="Gene3D" id="3.90.1150.10">
    <property type="entry name" value="Aspartate Aminotransferase, domain 1"/>
    <property type="match status" value="1"/>
</dbReference>
<dbReference type="NCBIfam" id="NF009709">
    <property type="entry name" value="PRK13238.1"/>
    <property type="match status" value="1"/>
</dbReference>
<evidence type="ECO:0000256" key="2">
    <source>
        <dbReference type="ARBA" id="ARBA00009721"/>
    </source>
</evidence>
<sequence length="481" mass="53829">MIVKTSDGREVPVEMYKIKIIQNVNLIPAEERLKAIENAGYNTFLVRSKDIFIDMLTDSGTNAMSDNQLGAAMLYDDAYAGSESFYKLANAVGKVLGFKYVLPTHQGRASEHLIAKVFVKEGNIVLTNYHFTTTKAHIELVGGKVLEIFGEEALNTQSKYLFKGNMDIQKLKDAINKYGKDKIAFVRMEATTNLIGGQPFSVENLKQVKKVCSDSGIILVMDGSLVSENAYLVQQRESGYKNKSVAEIVKEVVSLADLFYMSARKNSSVKGSIIATNQSDLYEKIKPWLPVYEGFLTYGGMSTKEIEAMAVGLEEMVDQHVASSTIEQVKYFVESLRVQGIPVITPPGGLACHLDAKRFVPHISQDQYPAGALTGALYIASGVRSMERGTISMDRDKDGKEQFADLEITRLAVPRRVYTISHIEYVVDRLLWLYKHRELIKGLTFVDEPPILRFFFGKLKAIDNWGRKLCDAFKKDFGNKM</sequence>
<dbReference type="InterPro" id="IPR011166">
    <property type="entry name" value="Beta-eliminating_lyase"/>
</dbReference>
<dbReference type="PANTHER" id="PTHR32325">
    <property type="entry name" value="BETA-ELIMINATING LYASE-LIKE PROTEIN-RELATED"/>
    <property type="match status" value="1"/>
</dbReference>
<evidence type="ECO:0000256" key="3">
    <source>
        <dbReference type="ARBA" id="ARBA00022898"/>
    </source>
</evidence>
<gene>
    <name evidence="7" type="ORF">AMJ52_02805</name>
</gene>
<feature type="modified residue" description="N6-(pyridoxal phosphate)lysine" evidence="5">
    <location>
        <position position="265"/>
    </location>
</feature>
<reference evidence="7 8" key="1">
    <citation type="journal article" date="2015" name="Microbiome">
        <title>Genomic resolution of linkages in carbon, nitrogen, and sulfur cycling among widespread estuary sediment bacteria.</title>
        <authorList>
            <person name="Baker B.J."/>
            <person name="Lazar C.S."/>
            <person name="Teske A.P."/>
            <person name="Dick G.J."/>
        </authorList>
    </citation>
    <scope>NUCLEOTIDE SEQUENCE [LARGE SCALE GENOMIC DNA]</scope>
    <source>
        <strain evidence="7">DG_78</strain>
    </source>
</reference>
<accession>A0A0S7YGJ6</accession>
<evidence type="ECO:0000259" key="6">
    <source>
        <dbReference type="Pfam" id="PF01212"/>
    </source>
</evidence>
<name>A0A0S7YGJ6_UNCT6</name>
<dbReference type="GO" id="GO:0009072">
    <property type="term" value="P:aromatic amino acid metabolic process"/>
    <property type="evidence" value="ECO:0007669"/>
    <property type="project" value="InterPro"/>
</dbReference>
<dbReference type="PIRSF" id="PIRSF001386">
    <property type="entry name" value="Trpase"/>
    <property type="match status" value="1"/>
</dbReference>
<keyword evidence="4" id="KW-0456">Lyase</keyword>
<proteinExistence type="inferred from homology"/>
<evidence type="ECO:0000256" key="4">
    <source>
        <dbReference type="ARBA" id="ARBA00023239"/>
    </source>
</evidence>
<evidence type="ECO:0000256" key="1">
    <source>
        <dbReference type="ARBA" id="ARBA00001933"/>
    </source>
</evidence>
<evidence type="ECO:0000313" key="7">
    <source>
        <dbReference type="EMBL" id="KPJ73874.1"/>
    </source>
</evidence>
<comment type="similarity">
    <text evidence="2">Belongs to the beta-eliminating lyase family.</text>
</comment>
<organism evidence="7 8">
    <name type="scientific">candidate division TA06 bacterium DG_78</name>
    <dbReference type="NCBI Taxonomy" id="1703772"/>
    <lineage>
        <taxon>Bacteria</taxon>
        <taxon>Bacteria division TA06</taxon>
    </lineage>
</organism>
<evidence type="ECO:0000313" key="8">
    <source>
        <dbReference type="Proteomes" id="UP000051012"/>
    </source>
</evidence>
<dbReference type="Gene3D" id="3.40.640.10">
    <property type="entry name" value="Type I PLP-dependent aspartate aminotransferase-like (Major domain)"/>
    <property type="match status" value="1"/>
</dbReference>